<organism evidence="1 2">
    <name type="scientific">Kribbella steppae</name>
    <dbReference type="NCBI Taxonomy" id="2512223"/>
    <lineage>
        <taxon>Bacteria</taxon>
        <taxon>Bacillati</taxon>
        <taxon>Actinomycetota</taxon>
        <taxon>Actinomycetes</taxon>
        <taxon>Propionibacteriales</taxon>
        <taxon>Kribbellaceae</taxon>
        <taxon>Kribbella</taxon>
    </lineage>
</organism>
<accession>A0A4R2HPN0</accession>
<evidence type="ECO:0000313" key="2">
    <source>
        <dbReference type="Proteomes" id="UP000294508"/>
    </source>
</evidence>
<dbReference type="EMBL" id="SLWN01000003">
    <property type="protein sequence ID" value="TCO33122.1"/>
    <property type="molecule type" value="Genomic_DNA"/>
</dbReference>
<keyword evidence="2" id="KW-1185">Reference proteome</keyword>
<name>A0A4R2HPN0_9ACTN</name>
<gene>
    <name evidence="1" type="ORF">EV652_103121</name>
</gene>
<sequence>MHLVYTITQLSQCGVLSSRIHLLLRLFQRCTVVYRPLLSTFTGVLDDPTPP</sequence>
<comment type="caution">
    <text evidence="1">The sequence shown here is derived from an EMBL/GenBank/DDBJ whole genome shotgun (WGS) entry which is preliminary data.</text>
</comment>
<dbReference type="AlphaFoldDB" id="A0A4R2HPN0"/>
<protein>
    <submittedName>
        <fullName evidence="1">Uncharacterized protein</fullName>
    </submittedName>
</protein>
<evidence type="ECO:0000313" key="1">
    <source>
        <dbReference type="EMBL" id="TCO33122.1"/>
    </source>
</evidence>
<reference evidence="1 2" key="1">
    <citation type="journal article" date="2015" name="Stand. Genomic Sci.">
        <title>Genomic Encyclopedia of Bacterial and Archaeal Type Strains, Phase III: the genomes of soil and plant-associated and newly described type strains.</title>
        <authorList>
            <person name="Whitman W.B."/>
            <person name="Woyke T."/>
            <person name="Klenk H.P."/>
            <person name="Zhou Y."/>
            <person name="Lilburn T.G."/>
            <person name="Beck B.J."/>
            <person name="De Vos P."/>
            <person name="Vandamme P."/>
            <person name="Eisen J.A."/>
            <person name="Garrity G."/>
            <person name="Hugenholtz P."/>
            <person name="Kyrpides N.C."/>
        </authorList>
    </citation>
    <scope>NUCLEOTIDE SEQUENCE [LARGE SCALE GENOMIC DNA]</scope>
    <source>
        <strain evidence="1 2">VKM Ac-2572</strain>
    </source>
</reference>
<dbReference type="Proteomes" id="UP000294508">
    <property type="component" value="Unassembled WGS sequence"/>
</dbReference>
<proteinExistence type="predicted"/>